<keyword evidence="3" id="KW-1185">Reference proteome</keyword>
<evidence type="ECO:0000256" key="1">
    <source>
        <dbReference type="SAM" id="MobiDB-lite"/>
    </source>
</evidence>
<gene>
    <name evidence="2" type="ORF">E6O75_ATG02412</name>
</gene>
<protein>
    <submittedName>
        <fullName evidence="2">Uncharacterized protein</fullName>
    </submittedName>
</protein>
<evidence type="ECO:0000313" key="2">
    <source>
        <dbReference type="EMBL" id="TID24047.1"/>
    </source>
</evidence>
<sequence length="114" mass="12081">MRTITTGSRSPGPEVSKPPACPLSAGRISPVLLTTTTTTTTTLPRDSITEVSQSSGSAPSRDMAVYKDIDLMNAICNSRAVDSLCYWAPHQSGVGPSPLRPSHLSTVHLVRIYG</sequence>
<dbReference type="Proteomes" id="UP000298493">
    <property type="component" value="Unassembled WGS sequence"/>
</dbReference>
<comment type="caution">
    <text evidence="2">The sequence shown here is derived from an EMBL/GenBank/DDBJ whole genome shotgun (WGS) entry which is preliminary data.</text>
</comment>
<feature type="region of interest" description="Disordered" evidence="1">
    <location>
        <begin position="1"/>
        <end position="59"/>
    </location>
</feature>
<feature type="compositionally biased region" description="Low complexity" evidence="1">
    <location>
        <begin position="32"/>
        <end position="43"/>
    </location>
</feature>
<evidence type="ECO:0000313" key="3">
    <source>
        <dbReference type="Proteomes" id="UP000298493"/>
    </source>
</evidence>
<accession>A0A4Z1P520</accession>
<dbReference type="AlphaFoldDB" id="A0A4Z1P520"/>
<organism evidence="2 3">
    <name type="scientific">Venturia nashicola</name>
    <dbReference type="NCBI Taxonomy" id="86259"/>
    <lineage>
        <taxon>Eukaryota</taxon>
        <taxon>Fungi</taxon>
        <taxon>Dikarya</taxon>
        <taxon>Ascomycota</taxon>
        <taxon>Pezizomycotina</taxon>
        <taxon>Dothideomycetes</taxon>
        <taxon>Pleosporomycetidae</taxon>
        <taxon>Venturiales</taxon>
        <taxon>Venturiaceae</taxon>
        <taxon>Venturia</taxon>
    </lineage>
</organism>
<reference evidence="2 3" key="1">
    <citation type="submission" date="2019-04" db="EMBL/GenBank/DDBJ databases">
        <title>High contiguity whole genome sequence and gene annotation resource for two Venturia nashicola isolates.</title>
        <authorList>
            <person name="Prokchorchik M."/>
            <person name="Won K."/>
            <person name="Lee Y."/>
            <person name="Choi E.D."/>
            <person name="Segonzac C."/>
            <person name="Sohn K.H."/>
        </authorList>
    </citation>
    <scope>NUCLEOTIDE SEQUENCE [LARGE SCALE GENOMIC DNA]</scope>
    <source>
        <strain evidence="2 3">PRI2</strain>
    </source>
</reference>
<feature type="compositionally biased region" description="Polar residues" evidence="1">
    <location>
        <begin position="49"/>
        <end position="58"/>
    </location>
</feature>
<dbReference type="EMBL" id="SNSC02000005">
    <property type="protein sequence ID" value="TID24047.1"/>
    <property type="molecule type" value="Genomic_DNA"/>
</dbReference>
<name>A0A4Z1P520_9PEZI</name>
<proteinExistence type="predicted"/>